<feature type="domain" description="4Fe-4S ferredoxin-type" evidence="4">
    <location>
        <begin position="46"/>
        <end position="76"/>
    </location>
</feature>
<dbReference type="GO" id="GO:0051536">
    <property type="term" value="F:iron-sulfur cluster binding"/>
    <property type="evidence" value="ECO:0007669"/>
    <property type="project" value="UniProtKB-KW"/>
</dbReference>
<evidence type="ECO:0000256" key="3">
    <source>
        <dbReference type="ARBA" id="ARBA00023014"/>
    </source>
</evidence>
<dbReference type="KEGG" id="cfem:HCR03_11415"/>
<evidence type="ECO:0000259" key="4">
    <source>
        <dbReference type="PROSITE" id="PS51379"/>
    </source>
</evidence>
<dbReference type="InterPro" id="IPR017900">
    <property type="entry name" value="4Fe4S_Fe_S_CS"/>
</dbReference>
<keyword evidence="2" id="KW-0408">Iron</keyword>
<accession>A0A7G8TG69</accession>
<dbReference type="PROSITE" id="PS51379">
    <property type="entry name" value="4FE4S_FER_2"/>
    <property type="match status" value="1"/>
</dbReference>
<evidence type="ECO:0000256" key="1">
    <source>
        <dbReference type="ARBA" id="ARBA00022723"/>
    </source>
</evidence>
<dbReference type="EMBL" id="CP060286">
    <property type="protein sequence ID" value="QNK42610.1"/>
    <property type="molecule type" value="Genomic_DNA"/>
</dbReference>
<dbReference type="InterPro" id="IPR017896">
    <property type="entry name" value="4Fe4S_Fe-S-bd"/>
</dbReference>
<reference evidence="5 6" key="1">
    <citation type="submission" date="2020-08" db="EMBL/GenBank/DDBJ databases">
        <title>The isolate Caproiciproducens sp. 7D4C2 produces n-caproate at mildly acidic conditions from hexoses: genome and rBOX comparison with related strains and chain-elongating bacteria.</title>
        <authorList>
            <person name="Esquivel-Elizondo S."/>
            <person name="Bagci C."/>
            <person name="Temovska M."/>
            <person name="Jeon B.S."/>
            <person name="Bessarab I."/>
            <person name="Williams R.B.H."/>
            <person name="Huson D.H."/>
            <person name="Angenent L.T."/>
        </authorList>
    </citation>
    <scope>NUCLEOTIDE SEQUENCE [LARGE SCALE GENOMIC DNA]</scope>
    <source>
        <strain evidence="5 6">7D4C2</strain>
    </source>
</reference>
<evidence type="ECO:0000256" key="2">
    <source>
        <dbReference type="ARBA" id="ARBA00023004"/>
    </source>
</evidence>
<dbReference type="Pfam" id="PF13534">
    <property type="entry name" value="Fer4_17"/>
    <property type="match status" value="1"/>
</dbReference>
<name>A0A7G8TG69_9FIRM</name>
<organism evidence="5 6">
    <name type="scientific">Caproicibacter fermentans</name>
    <dbReference type="NCBI Taxonomy" id="2576756"/>
    <lineage>
        <taxon>Bacteria</taxon>
        <taxon>Bacillati</taxon>
        <taxon>Bacillota</taxon>
        <taxon>Clostridia</taxon>
        <taxon>Eubacteriales</taxon>
        <taxon>Acutalibacteraceae</taxon>
        <taxon>Caproicibacter</taxon>
    </lineage>
</organism>
<dbReference type="SUPFAM" id="SSF54862">
    <property type="entry name" value="4Fe-4S ferredoxins"/>
    <property type="match status" value="1"/>
</dbReference>
<protein>
    <submittedName>
        <fullName evidence="5">4Fe-4S dicluster domain-containing protein</fullName>
    </submittedName>
</protein>
<proteinExistence type="predicted"/>
<gene>
    <name evidence="5" type="ORF">HCR03_11415</name>
</gene>
<evidence type="ECO:0000313" key="5">
    <source>
        <dbReference type="EMBL" id="QNK42610.1"/>
    </source>
</evidence>
<keyword evidence="1" id="KW-0479">Metal-binding</keyword>
<evidence type="ECO:0000313" key="6">
    <source>
        <dbReference type="Proteomes" id="UP000515909"/>
    </source>
</evidence>
<dbReference type="GO" id="GO:0046872">
    <property type="term" value="F:metal ion binding"/>
    <property type="evidence" value="ECO:0007669"/>
    <property type="project" value="UniProtKB-KW"/>
</dbReference>
<dbReference type="AlphaFoldDB" id="A0A7G8TG69"/>
<dbReference type="PROSITE" id="PS00198">
    <property type="entry name" value="4FE4S_FER_1"/>
    <property type="match status" value="1"/>
</dbReference>
<keyword evidence="3" id="KW-0411">Iron-sulfur</keyword>
<sequence>MELAGTFCRGRGCRQPCPAGIPIGTAARISLLPTRSPSKQYMTNEFKAQMERINNCTHCNHCKNHCPYGLDTPNLRKYMLGEYHQFYAEHA</sequence>
<dbReference type="Proteomes" id="UP000515909">
    <property type="component" value="Chromosome"/>
</dbReference>